<organism evidence="1 2">
    <name type="scientific">Timema podura</name>
    <name type="common">Walking stick</name>
    <dbReference type="NCBI Taxonomy" id="61482"/>
    <lineage>
        <taxon>Eukaryota</taxon>
        <taxon>Metazoa</taxon>
        <taxon>Ecdysozoa</taxon>
        <taxon>Arthropoda</taxon>
        <taxon>Hexapoda</taxon>
        <taxon>Insecta</taxon>
        <taxon>Pterygota</taxon>
        <taxon>Neoptera</taxon>
        <taxon>Polyneoptera</taxon>
        <taxon>Phasmatodea</taxon>
        <taxon>Timematodea</taxon>
        <taxon>Timematoidea</taxon>
        <taxon>Timematidae</taxon>
        <taxon>Timema</taxon>
    </lineage>
</organism>
<evidence type="ECO:0008006" key="3">
    <source>
        <dbReference type="Google" id="ProtNLM"/>
    </source>
</evidence>
<accession>A0ABN7NXF0</accession>
<evidence type="ECO:0000313" key="1">
    <source>
        <dbReference type="EMBL" id="CAG2058276.1"/>
    </source>
</evidence>
<reference evidence="1" key="1">
    <citation type="submission" date="2021-03" db="EMBL/GenBank/DDBJ databases">
        <authorList>
            <person name="Tran Van P."/>
        </authorList>
    </citation>
    <scope>NUCLEOTIDE SEQUENCE</scope>
</reference>
<keyword evidence="2" id="KW-1185">Reference proteome</keyword>
<evidence type="ECO:0000313" key="2">
    <source>
        <dbReference type="Proteomes" id="UP001153148"/>
    </source>
</evidence>
<gene>
    <name evidence="1" type="ORF">TPAB3V08_LOCUS5248</name>
</gene>
<sequence>SAPAFVCKESEQPFREKTPQFTRLGSNPDLPVFGSLVEHESSVLGHTVTVLAGIDSINAYTKKDFKNLKGSTELRRQVRLPKAHLGFCIPLAMESNGTIFSAKKLELTRKNAVKKFVTVFTRRVAMTAVPCQCQKCECTADNDGMSYMECFPCQYPTPGFYNFIHLSGNAVSFIKPYGHICNILMAGKWVDERIIGICNIVEVKYYFNVFIGENTLQYAKYKPDKLNLNLDKHQLYDKFCEFQTAYPRLDKSKAEDKIWVEFFNRQTTIDVSYSQLLKLMSFIFSIPISKSFAERIFSVMKNQ</sequence>
<protein>
    <recommendedName>
        <fullName evidence="3">Transposase</fullName>
    </recommendedName>
</protein>
<name>A0ABN7NXF0_TIMPD</name>
<dbReference type="Proteomes" id="UP001153148">
    <property type="component" value="Unassembled WGS sequence"/>
</dbReference>
<dbReference type="EMBL" id="CAJPIN010006962">
    <property type="protein sequence ID" value="CAG2058276.1"/>
    <property type="molecule type" value="Genomic_DNA"/>
</dbReference>
<feature type="non-terminal residue" evidence="1">
    <location>
        <position position="303"/>
    </location>
</feature>
<proteinExistence type="predicted"/>
<comment type="caution">
    <text evidence="1">The sequence shown here is derived from an EMBL/GenBank/DDBJ whole genome shotgun (WGS) entry which is preliminary data.</text>
</comment>
<feature type="non-terminal residue" evidence="1">
    <location>
        <position position="1"/>
    </location>
</feature>